<protein>
    <submittedName>
        <fullName evidence="3">IS1182 family transposase</fullName>
    </submittedName>
</protein>
<proteinExistence type="predicted"/>
<dbReference type="PANTHER" id="PTHR33408:SF2">
    <property type="entry name" value="TRANSPOSASE DDE DOMAIN-CONTAINING PROTEIN"/>
    <property type="match status" value="1"/>
</dbReference>
<sequence length="492" mass="56883">MMLPPSLEELIDKNHPVRIVNQVIDKINIDPLLKKFKGGGTSSYHPRMLLKVLIYGYLNNTYSSRRLESALKENIHFMWLSGMNKPDHNSINRFRSERLKDVLKVVFGQVVELLVEAGHINLKEIFTDGTKLEAQANRYTFVWGNAIKSNKAKMAEQLNELWSYAEKVAWEELKDQKPETFAPINSNQVSEVIEKIDKALEGKKVSNDKKQKLNYAKKHWPAAMERYAEHEKLLGNRNSYSKTDPDATFMRMKEDHMKNGQLKPAYNIQLSSQDQFIVNYSLHQNTTDTSTLKSHLKSFHNLYGHYPEVLVADAGYGSEENYDLLAKRKVSAYVKHNQFDREQRNKLTDWFKSENLEYDKKNDQVYCPIGEPMKYIGEATRITANGFKQTYHKYQASKCKGCPVRDVCHSQKGNRIVDINHRLRKLKSQANERLTSEVGISYRKKRAADIEPVFGNIKHNKNFKRFMLRGLRKVEIETGLLAIAHNLAKATA</sequence>
<dbReference type="EMBL" id="QMFY01000043">
    <property type="protein sequence ID" value="RAV97567.1"/>
    <property type="molecule type" value="Genomic_DNA"/>
</dbReference>
<feature type="domain" description="Transposase DDE" evidence="2">
    <location>
        <begin position="366"/>
        <end position="489"/>
    </location>
</feature>
<dbReference type="OrthoDB" id="1121830at2"/>
<dbReference type="Pfam" id="PF13751">
    <property type="entry name" value="DDE_Tnp_1_6"/>
    <property type="match status" value="1"/>
</dbReference>
<dbReference type="InterPro" id="IPR008490">
    <property type="entry name" value="Transposase_InsH_N"/>
</dbReference>
<evidence type="ECO:0000313" key="3">
    <source>
        <dbReference type="EMBL" id="RAV97567.1"/>
    </source>
</evidence>
<dbReference type="PANTHER" id="PTHR33408">
    <property type="entry name" value="TRANSPOSASE"/>
    <property type="match status" value="1"/>
</dbReference>
<comment type="caution">
    <text evidence="3">The sequence shown here is derived from an EMBL/GenBank/DDBJ whole genome shotgun (WGS) entry which is preliminary data.</text>
</comment>
<gene>
    <name evidence="3" type="ORF">DQQ10_27690</name>
</gene>
<reference evidence="3 4" key="1">
    <citation type="submission" date="2018-06" db="EMBL/GenBank/DDBJ databases">
        <title>Chryseolinea flavus sp. nov., a member of the phylum Bacteroidetes isolated from soil.</title>
        <authorList>
            <person name="Li Y."/>
            <person name="Wang J."/>
        </authorList>
    </citation>
    <scope>NUCLEOTIDE SEQUENCE [LARGE SCALE GENOMIC DNA]</scope>
    <source>
        <strain evidence="3 4">SDU1-6</strain>
    </source>
</reference>
<evidence type="ECO:0000313" key="4">
    <source>
        <dbReference type="Proteomes" id="UP000251889"/>
    </source>
</evidence>
<evidence type="ECO:0000259" key="2">
    <source>
        <dbReference type="Pfam" id="PF13751"/>
    </source>
</evidence>
<dbReference type="Pfam" id="PF05598">
    <property type="entry name" value="DUF772"/>
    <property type="match status" value="1"/>
</dbReference>
<keyword evidence="4" id="KW-1185">Reference proteome</keyword>
<name>A0A364XV53_9BACT</name>
<feature type="domain" description="Transposase InsH N-terminal" evidence="1">
    <location>
        <begin position="6"/>
        <end position="96"/>
    </location>
</feature>
<dbReference type="NCBIfam" id="NF033551">
    <property type="entry name" value="transpos_IS1182"/>
    <property type="match status" value="1"/>
</dbReference>
<organism evidence="3 4">
    <name type="scientific">Pseudochryseolinea flava</name>
    <dbReference type="NCBI Taxonomy" id="2059302"/>
    <lineage>
        <taxon>Bacteria</taxon>
        <taxon>Pseudomonadati</taxon>
        <taxon>Bacteroidota</taxon>
        <taxon>Cytophagia</taxon>
        <taxon>Cytophagales</taxon>
        <taxon>Fulvivirgaceae</taxon>
        <taxon>Pseudochryseolinea</taxon>
    </lineage>
</organism>
<dbReference type="Proteomes" id="UP000251889">
    <property type="component" value="Unassembled WGS sequence"/>
</dbReference>
<dbReference type="InterPro" id="IPR047629">
    <property type="entry name" value="IS1182_transpos"/>
</dbReference>
<evidence type="ECO:0000259" key="1">
    <source>
        <dbReference type="Pfam" id="PF05598"/>
    </source>
</evidence>
<dbReference type="AlphaFoldDB" id="A0A364XV53"/>
<accession>A0A364XV53</accession>
<dbReference type="InterPro" id="IPR025668">
    <property type="entry name" value="Tnp_DDE_dom"/>
</dbReference>